<evidence type="ECO:0000313" key="15">
    <source>
        <dbReference type="VGNC" id="VGNC:73030"/>
    </source>
</evidence>
<comment type="subunit">
    <text evidence="12">Interacts (via lumenal domain) with lysosomal protein MFSD1; the interaction starts while both proteins are still in the endoplasmic reticulum and is required for stabilization of MFSD1 in lysosomes but has no direct effect on its targeting to lysosomes or transporter activity.</text>
</comment>
<evidence type="ECO:0000313" key="14">
    <source>
        <dbReference type="Proteomes" id="UP000006718"/>
    </source>
</evidence>
<reference evidence="13" key="4">
    <citation type="submission" date="2025-09" db="UniProtKB">
        <authorList>
            <consortium name="Ensembl"/>
        </authorList>
    </citation>
    <scope>IDENTIFICATION</scope>
    <source>
        <strain evidence="13">17573</strain>
    </source>
</reference>
<evidence type="ECO:0000256" key="2">
    <source>
        <dbReference type="ARBA" id="ARBA00018820"/>
    </source>
</evidence>
<evidence type="ECO:0000256" key="11">
    <source>
        <dbReference type="ARBA" id="ARBA00030059"/>
    </source>
</evidence>
<keyword evidence="14" id="KW-1185">Reference proteome</keyword>
<dbReference type="Proteomes" id="UP000006718">
    <property type="component" value="Chromosome 1"/>
</dbReference>
<comment type="subcellular location">
    <subcellularLocation>
        <location evidence="10">Lysosome membrane</location>
        <topology evidence="10">Single-pass type I membrane protein</topology>
        <orientation evidence="10">Lumenal side</orientation>
    </subcellularLocation>
</comment>
<evidence type="ECO:0000256" key="9">
    <source>
        <dbReference type="ARBA" id="ARBA00024176"/>
    </source>
</evidence>
<comment type="function">
    <text evidence="9">Required to protect lysosomal transporter MFSD1 from lysosomal proteolysis and for MFSD1 lysosomal localization.</text>
</comment>
<dbReference type="GO" id="GO:0045944">
    <property type="term" value="P:positive regulation of transcription by RNA polymerase II"/>
    <property type="evidence" value="ECO:0007669"/>
    <property type="project" value="Ensembl"/>
</dbReference>
<reference evidence="13" key="2">
    <citation type="submission" date="2019-01" db="EMBL/GenBank/DDBJ databases">
        <authorList>
            <person name="Graves T."/>
            <person name="Eichler E.E."/>
            <person name="Wilson R.K."/>
        </authorList>
    </citation>
    <scope>NUCLEOTIDE SEQUENCE [LARGE SCALE GENOMIC DNA]</scope>
    <source>
        <strain evidence="13">17573</strain>
    </source>
</reference>
<evidence type="ECO:0000313" key="13">
    <source>
        <dbReference type="Ensembl" id="ENSMMUP00000072607.1"/>
    </source>
</evidence>
<dbReference type="VEuPathDB" id="HostDB:ENSMMUG00000000092"/>
<name>A0A5F8A5G8_MACMU</name>
<evidence type="ECO:0000256" key="12">
    <source>
        <dbReference type="ARBA" id="ARBA00044960"/>
    </source>
</evidence>
<dbReference type="GO" id="GO:0005765">
    <property type="term" value="C:lysosomal membrane"/>
    <property type="evidence" value="ECO:0007669"/>
    <property type="project" value="UniProtKB-SubCell"/>
</dbReference>
<dbReference type="InParanoid" id="A0A5F8A5G8"/>
<dbReference type="PANTHER" id="PTHR31981:SF1">
    <property type="entry name" value="GLYCOSYLATED LYSOSOMAL MEMBRANE PROTEIN"/>
    <property type="match status" value="1"/>
</dbReference>
<reference evidence="13" key="3">
    <citation type="submission" date="2025-08" db="UniProtKB">
        <authorList>
            <consortium name="Ensembl"/>
        </authorList>
    </citation>
    <scope>IDENTIFICATION</scope>
    <source>
        <strain evidence="13">17573</strain>
    </source>
</reference>
<dbReference type="VGNC" id="VGNC:73030">
    <property type="gene designation" value="GLMP"/>
</dbReference>
<evidence type="ECO:0000256" key="6">
    <source>
        <dbReference type="ARBA" id="ARBA00023136"/>
    </source>
</evidence>
<dbReference type="GO" id="GO:0005829">
    <property type="term" value="C:cytosol"/>
    <property type="evidence" value="ECO:0007669"/>
    <property type="project" value="Ensembl"/>
</dbReference>
<dbReference type="AlphaFoldDB" id="A0A5F8A5G8"/>
<dbReference type="FunCoup" id="A0A5F8A5G8">
    <property type="interactions" value="1204"/>
</dbReference>
<dbReference type="GO" id="GO:0005634">
    <property type="term" value="C:nucleus"/>
    <property type="evidence" value="ECO:0007669"/>
    <property type="project" value="Ensembl"/>
</dbReference>
<accession>A0A5F8A5G8</accession>
<keyword evidence="5" id="KW-1133">Transmembrane helix</keyword>
<dbReference type="InterPro" id="IPR029382">
    <property type="entry name" value="NCU-G1"/>
</dbReference>
<gene>
    <name evidence="13 15" type="primary">GLMP</name>
</gene>
<reference evidence="14" key="1">
    <citation type="journal article" date="2007" name="Science">
        <title>Evolutionary and biomedical insights from the rhesus macaque genome.</title>
        <authorList>
            <person name="Gibbs R.A."/>
            <person name="Rogers J."/>
            <person name="Katze M.G."/>
            <person name="Bumgarner R."/>
            <person name="Weinstock G.M."/>
            <person name="Mardis E.R."/>
            <person name="Remington K.A."/>
            <person name="Strausberg R.L."/>
            <person name="Venter J.C."/>
            <person name="Wilson R.K."/>
            <person name="Batzer M.A."/>
            <person name="Bustamante C.D."/>
            <person name="Eichler E.E."/>
            <person name="Hahn M.W."/>
            <person name="Hardison R.C."/>
            <person name="Makova K.D."/>
            <person name="Miller W."/>
            <person name="Milosavljevic A."/>
            <person name="Palermo R.E."/>
            <person name="Siepel A."/>
            <person name="Sikela J.M."/>
            <person name="Attaway T."/>
            <person name="Bell S."/>
            <person name="Bernard K.E."/>
            <person name="Buhay C.J."/>
            <person name="Chandrabose M.N."/>
            <person name="Dao M."/>
            <person name="Davis C."/>
            <person name="Delehaunty K.D."/>
            <person name="Ding Y."/>
            <person name="Dinh H.H."/>
            <person name="Dugan-Rocha S."/>
            <person name="Fulton L.A."/>
            <person name="Gabisi R.A."/>
            <person name="Garner T.T."/>
            <person name="Godfrey J."/>
            <person name="Hawes A.C."/>
            <person name="Hernandez J."/>
            <person name="Hines S."/>
            <person name="Holder M."/>
            <person name="Hume J."/>
            <person name="Jhangiani S.N."/>
            <person name="Joshi V."/>
            <person name="Khan Z.M."/>
            <person name="Kirkness E.F."/>
            <person name="Cree A."/>
            <person name="Fowler R.G."/>
            <person name="Lee S."/>
            <person name="Lewis L.R."/>
            <person name="Li Z."/>
            <person name="Liu Y.-S."/>
            <person name="Moore S.M."/>
            <person name="Muzny D."/>
            <person name="Nazareth L.V."/>
            <person name="Ngo D.N."/>
            <person name="Okwuonu G.O."/>
            <person name="Pai G."/>
            <person name="Parker D."/>
            <person name="Paul H.A."/>
            <person name="Pfannkoch C."/>
            <person name="Pohl C.S."/>
            <person name="Rogers Y.-H.C."/>
            <person name="Ruiz S.J."/>
            <person name="Sabo A."/>
            <person name="Santibanez J."/>
            <person name="Schneider B.W."/>
            <person name="Smith S.M."/>
            <person name="Sodergren E."/>
            <person name="Svatek A.F."/>
            <person name="Utterback T.R."/>
            <person name="Vattathil S."/>
            <person name="Warren W."/>
            <person name="White C.S."/>
            <person name="Chinwalla A.T."/>
            <person name="Feng Y."/>
            <person name="Halpern A.L."/>
            <person name="Hillier L.W."/>
            <person name="Huang X."/>
            <person name="Minx P."/>
            <person name="Nelson J.O."/>
            <person name="Pepin K.H."/>
            <person name="Qin X."/>
            <person name="Sutton G.G."/>
            <person name="Venter E."/>
            <person name="Walenz B.P."/>
            <person name="Wallis J.W."/>
            <person name="Worley K.C."/>
            <person name="Yang S.-P."/>
            <person name="Jones S.M."/>
            <person name="Marra M.A."/>
            <person name="Rocchi M."/>
            <person name="Schein J.E."/>
            <person name="Baertsch R."/>
            <person name="Clarke L."/>
            <person name="Csuros M."/>
            <person name="Glasscock J."/>
            <person name="Harris R.A."/>
            <person name="Havlak P."/>
            <person name="Jackson A.R."/>
            <person name="Jiang H."/>
            <person name="Liu Y."/>
            <person name="Messina D.N."/>
            <person name="Shen Y."/>
            <person name="Song H.X.-Z."/>
            <person name="Wylie T."/>
            <person name="Zhang L."/>
            <person name="Birney E."/>
            <person name="Han K."/>
            <person name="Konkel M.K."/>
            <person name="Lee J."/>
            <person name="Smit A.F.A."/>
            <person name="Ullmer B."/>
            <person name="Wang H."/>
            <person name="Xing J."/>
            <person name="Burhans R."/>
            <person name="Cheng Z."/>
            <person name="Karro J.E."/>
            <person name="Ma J."/>
            <person name="Raney B."/>
            <person name="She X."/>
            <person name="Cox M.J."/>
            <person name="Demuth J.P."/>
            <person name="Dumas L.J."/>
            <person name="Han S.-G."/>
            <person name="Hopkins J."/>
            <person name="Karimpour-Fard A."/>
            <person name="Kim Y.H."/>
            <person name="Pollack J.R."/>
            <person name="Vinar T."/>
            <person name="Addo-Quaye C."/>
            <person name="Degenhardt J."/>
            <person name="Denby A."/>
            <person name="Hubisz M.J."/>
            <person name="Indap A."/>
            <person name="Kosiol C."/>
            <person name="Lahn B.T."/>
            <person name="Lawson H.A."/>
            <person name="Marklein A."/>
            <person name="Nielsen R."/>
            <person name="Vallender E.J."/>
            <person name="Clark A.G."/>
            <person name="Ferguson B."/>
            <person name="Hernandez R.D."/>
            <person name="Hirani K."/>
            <person name="Kehrer-Sawatzki H."/>
            <person name="Kolb J."/>
            <person name="Patil S."/>
            <person name="Pu L.-L."/>
            <person name="Ren Y."/>
            <person name="Smith D.G."/>
            <person name="Wheeler D.A."/>
            <person name="Schenck I."/>
            <person name="Ball E.V."/>
            <person name="Chen R."/>
            <person name="Cooper D.N."/>
            <person name="Giardine B."/>
            <person name="Hsu F."/>
            <person name="Kent W.J."/>
            <person name="Lesk A."/>
            <person name="Nelson D.L."/>
            <person name="O'brien W.E."/>
            <person name="Pruefer K."/>
            <person name="Stenson P.D."/>
            <person name="Wallace J.C."/>
            <person name="Ke H."/>
            <person name="Liu X.-M."/>
            <person name="Wang P."/>
            <person name="Xiang A.P."/>
            <person name="Yang F."/>
            <person name="Barber G.P."/>
            <person name="Haussler D."/>
            <person name="Karolchik D."/>
            <person name="Kern A.D."/>
            <person name="Kuhn R.M."/>
            <person name="Smith K.E."/>
            <person name="Zwieg A.S."/>
        </authorList>
    </citation>
    <scope>NUCLEOTIDE SEQUENCE [LARGE SCALE GENOMIC DNA]</scope>
    <source>
        <strain evidence="14">17573</strain>
    </source>
</reference>
<keyword evidence="8" id="KW-0458">Lysosome</keyword>
<keyword evidence="4" id="KW-0732">Signal</keyword>
<proteinExistence type="inferred from homology"/>
<keyword evidence="6" id="KW-0472">Membrane</keyword>
<dbReference type="Ensembl" id="ENSMMUT00000104243.1">
    <property type="protein sequence ID" value="ENSMMUP00000072607.1"/>
    <property type="gene ID" value="ENSMMUG00000000092.4"/>
</dbReference>
<evidence type="ECO:0000256" key="5">
    <source>
        <dbReference type="ARBA" id="ARBA00022989"/>
    </source>
</evidence>
<dbReference type="Pfam" id="PF15065">
    <property type="entry name" value="NCU-G1"/>
    <property type="match status" value="1"/>
</dbReference>
<dbReference type="SMR" id="A0A5F8A5G8"/>
<dbReference type="GeneTree" id="ENSGT00390000005131"/>
<organism evidence="13 14">
    <name type="scientific">Macaca mulatta</name>
    <name type="common">Rhesus macaque</name>
    <dbReference type="NCBI Taxonomy" id="9544"/>
    <lineage>
        <taxon>Eukaryota</taxon>
        <taxon>Metazoa</taxon>
        <taxon>Chordata</taxon>
        <taxon>Craniata</taxon>
        <taxon>Vertebrata</taxon>
        <taxon>Euteleostomi</taxon>
        <taxon>Mammalia</taxon>
        <taxon>Eutheria</taxon>
        <taxon>Euarchontoglires</taxon>
        <taxon>Primates</taxon>
        <taxon>Haplorrhini</taxon>
        <taxon>Catarrhini</taxon>
        <taxon>Cercopithecidae</taxon>
        <taxon>Cercopithecinae</taxon>
        <taxon>Macaca</taxon>
    </lineage>
</organism>
<evidence type="ECO:0000256" key="1">
    <source>
        <dbReference type="ARBA" id="ARBA00010599"/>
    </source>
</evidence>
<dbReference type="STRING" id="9544.ENSMMUP00000072607"/>
<evidence type="ECO:0000256" key="7">
    <source>
        <dbReference type="ARBA" id="ARBA00023180"/>
    </source>
</evidence>
<keyword evidence="3" id="KW-0812">Transmembrane</keyword>
<evidence type="ECO:0000256" key="4">
    <source>
        <dbReference type="ARBA" id="ARBA00022729"/>
    </source>
</evidence>
<dbReference type="Bgee" id="ENSMMUG00000000092">
    <property type="expression patterns" value="Expressed in olfactory segment of nasal mucosa and 19 other cell types or tissues"/>
</dbReference>
<evidence type="ECO:0000256" key="10">
    <source>
        <dbReference type="ARBA" id="ARBA00024189"/>
    </source>
</evidence>
<protein>
    <recommendedName>
        <fullName evidence="2">Glycosylated lysosomal membrane protein</fullName>
    </recommendedName>
    <alternativeName>
        <fullName evidence="11">Lysosomal protein NCU-G1</fullName>
    </alternativeName>
</protein>
<dbReference type="PANTHER" id="PTHR31981">
    <property type="entry name" value="GLYCOSYLATED LYSOSOMAL MEMBRANE PROTEIN"/>
    <property type="match status" value="1"/>
</dbReference>
<keyword evidence="7" id="KW-0325">Glycoprotein</keyword>
<comment type="similarity">
    <text evidence="1">Belongs to the GLMP family.</text>
</comment>
<sequence length="495" mass="53493">MFSSSQPCALTCPPGSGESWLYPLPYPFLDILYPLPLTPGFPQLPHTFLLSSPQDPIFSPALSKLPSPQTSLLPVSLLDPVPSTLHYSMFQVSLEVIPNWLGPVQNLLHIRAVGTNSTLHYIWSSLGPLAVVLVATNTPHSTLSVNWSRLLSPEPDGGLMVLPKDSIQFSSALVFTRLLEFDSTNVSDTAAKPPGTPYPPYSLADFSWNNITDSLDPATLSATFQGHPMNDPTRTFANGSLAFRVQAFSRSSRPAQPPRLLHTADTCQLEVALVGASPRGNRSLFGLEVATLGQGPDCPSVQEQHSIDDEYAPAVFQVDAPGCGLPSSGWLVPTSPGHHGGGPGCPRAHAASGRLGSATVPQEVLRVPVHKLRPALWREGHYWTCLVVPQNSGGWSIKFQSAPSLPRLAFLWNLRGQPQFPGDPQVGLPSYLAGGTLEGVEDRAIDKVPLVLPSCISTHFPWMGLAGLNERHSDWLAALEGKKIDIFFFHRAPVY</sequence>
<evidence type="ECO:0000256" key="8">
    <source>
        <dbReference type="ARBA" id="ARBA00023228"/>
    </source>
</evidence>
<evidence type="ECO:0000256" key="3">
    <source>
        <dbReference type="ARBA" id="ARBA00022692"/>
    </source>
</evidence>